<keyword evidence="5" id="KW-1185">Reference proteome</keyword>
<keyword evidence="4" id="KW-0378">Hydrolase</keyword>
<dbReference type="Pfam" id="PF02517">
    <property type="entry name" value="Rce1-like"/>
    <property type="match status" value="1"/>
</dbReference>
<feature type="transmembrane region" description="Helical" evidence="2">
    <location>
        <begin position="189"/>
        <end position="208"/>
    </location>
</feature>
<accession>A0ABX7YKU1</accession>
<feature type="domain" description="CAAX prenyl protease 2/Lysostaphin resistance protein A-like" evidence="3">
    <location>
        <begin position="135"/>
        <end position="225"/>
    </location>
</feature>
<protein>
    <submittedName>
        <fullName evidence="4">CPBP family intramembrane metalloprotease</fullName>
    </submittedName>
</protein>
<feature type="transmembrane region" description="Helical" evidence="2">
    <location>
        <begin position="164"/>
        <end position="183"/>
    </location>
</feature>
<keyword evidence="2" id="KW-1133">Transmembrane helix</keyword>
<keyword evidence="4" id="KW-0645">Protease</keyword>
<keyword evidence="2" id="KW-0472">Membrane</keyword>
<organism evidence="4 5">
    <name type="scientific">Streptococcus oriscaviae</name>
    <dbReference type="NCBI Taxonomy" id="2781599"/>
    <lineage>
        <taxon>Bacteria</taxon>
        <taxon>Bacillati</taxon>
        <taxon>Bacillota</taxon>
        <taxon>Bacilli</taxon>
        <taxon>Lactobacillales</taxon>
        <taxon>Streptococcaceae</taxon>
        <taxon>Streptococcus</taxon>
    </lineage>
</organism>
<dbReference type="RefSeq" id="WP_212570070.1">
    <property type="nucleotide sequence ID" value="NZ_CP073084.1"/>
</dbReference>
<comment type="similarity">
    <text evidence="1">Belongs to the UPF0177 family.</text>
</comment>
<evidence type="ECO:0000256" key="1">
    <source>
        <dbReference type="ARBA" id="ARBA00009067"/>
    </source>
</evidence>
<evidence type="ECO:0000259" key="3">
    <source>
        <dbReference type="Pfam" id="PF02517"/>
    </source>
</evidence>
<gene>
    <name evidence="4" type="ORF">INT76_08785</name>
</gene>
<dbReference type="PANTHER" id="PTHR39430:SF1">
    <property type="entry name" value="PROTEASE"/>
    <property type="match status" value="1"/>
</dbReference>
<feature type="transmembrane region" description="Helical" evidence="2">
    <location>
        <begin position="56"/>
        <end position="75"/>
    </location>
</feature>
<dbReference type="Proteomes" id="UP000677616">
    <property type="component" value="Chromosome"/>
</dbReference>
<keyword evidence="2" id="KW-0812">Transmembrane</keyword>
<feature type="transmembrane region" description="Helical" evidence="2">
    <location>
        <begin position="96"/>
        <end position="116"/>
    </location>
</feature>
<feature type="transmembrane region" description="Helical" evidence="2">
    <location>
        <begin position="21"/>
        <end position="44"/>
    </location>
</feature>
<reference evidence="4 5" key="1">
    <citation type="submission" date="2021-04" db="EMBL/GenBank/DDBJ databases">
        <title>Complete genome sequence of a novel Streptococcus species.</title>
        <authorList>
            <person name="Teng J.L.L."/>
        </authorList>
    </citation>
    <scope>NUCLEOTIDE SEQUENCE [LARGE SCALE GENOMIC DNA]</scope>
    <source>
        <strain evidence="4 5">HKU75</strain>
    </source>
</reference>
<dbReference type="GO" id="GO:0008237">
    <property type="term" value="F:metallopeptidase activity"/>
    <property type="evidence" value="ECO:0007669"/>
    <property type="project" value="UniProtKB-KW"/>
</dbReference>
<dbReference type="PANTHER" id="PTHR39430">
    <property type="entry name" value="MEMBRANE-ASSOCIATED PROTEASE-RELATED"/>
    <property type="match status" value="1"/>
</dbReference>
<proteinExistence type="inferred from homology"/>
<evidence type="ECO:0000313" key="4">
    <source>
        <dbReference type="EMBL" id="QUE53914.1"/>
    </source>
</evidence>
<feature type="transmembrane region" description="Helical" evidence="2">
    <location>
        <begin position="122"/>
        <end position="143"/>
    </location>
</feature>
<sequence length="283" mass="32023">MEMIKRNRKSWQAKILYIAKVLVIITVLSLLAAVLSSVFLAFVGHLVPENSPSFRLWTNLTFAFTSLVVMIWVRYGEKTPLSSLGLIRKKALRQLAAGWGLGATFYTIYIGLMILFGHFQIASIQVNPQLLFQSCLWLLVWLVQSHAEEVSMRGWLFSRLSRELSVVASVVLSSLYFMILHFGSGYFDLMRMLDLFLFGIFACLVYLYQGSIWAISGFHAAWNFFDVTVFAPLEDGVSDSMVYLKNTSSGNLDLINDGTGLSLVMHTLAILYLVHRIRQRKGV</sequence>
<evidence type="ECO:0000256" key="2">
    <source>
        <dbReference type="SAM" id="Phobius"/>
    </source>
</evidence>
<evidence type="ECO:0000313" key="5">
    <source>
        <dbReference type="Proteomes" id="UP000677616"/>
    </source>
</evidence>
<dbReference type="EMBL" id="CP073084">
    <property type="protein sequence ID" value="QUE53914.1"/>
    <property type="molecule type" value="Genomic_DNA"/>
</dbReference>
<dbReference type="InterPro" id="IPR003675">
    <property type="entry name" value="Rce1/LyrA-like_dom"/>
</dbReference>
<name>A0ABX7YKU1_9STRE</name>
<keyword evidence="4" id="KW-0482">Metalloprotease</keyword>